<feature type="region of interest" description="Disordered" evidence="1">
    <location>
        <begin position="1180"/>
        <end position="1202"/>
    </location>
</feature>
<feature type="compositionally biased region" description="Basic residues" evidence="1">
    <location>
        <begin position="423"/>
        <end position="435"/>
    </location>
</feature>
<dbReference type="EMBL" id="JBEDUW010000003">
    <property type="protein sequence ID" value="KAK9938181.1"/>
    <property type="molecule type" value="Genomic_DNA"/>
</dbReference>
<feature type="compositionally biased region" description="Basic and acidic residues" evidence="1">
    <location>
        <begin position="1006"/>
        <end position="1015"/>
    </location>
</feature>
<feature type="region of interest" description="Disordered" evidence="1">
    <location>
        <begin position="353"/>
        <end position="586"/>
    </location>
</feature>
<evidence type="ECO:0000313" key="3">
    <source>
        <dbReference type="Proteomes" id="UP001457282"/>
    </source>
</evidence>
<feature type="compositionally biased region" description="Low complexity" evidence="1">
    <location>
        <begin position="391"/>
        <end position="402"/>
    </location>
</feature>
<protein>
    <recommendedName>
        <fullName evidence="4">COP1-interacting protein 7</fullName>
    </recommendedName>
</protein>
<feature type="compositionally biased region" description="Polar residues" evidence="1">
    <location>
        <begin position="1016"/>
        <end position="1025"/>
    </location>
</feature>
<organism evidence="2 3">
    <name type="scientific">Rubus argutus</name>
    <name type="common">Southern blackberry</name>
    <dbReference type="NCBI Taxonomy" id="59490"/>
    <lineage>
        <taxon>Eukaryota</taxon>
        <taxon>Viridiplantae</taxon>
        <taxon>Streptophyta</taxon>
        <taxon>Embryophyta</taxon>
        <taxon>Tracheophyta</taxon>
        <taxon>Spermatophyta</taxon>
        <taxon>Magnoliopsida</taxon>
        <taxon>eudicotyledons</taxon>
        <taxon>Gunneridae</taxon>
        <taxon>Pentapetalae</taxon>
        <taxon>rosids</taxon>
        <taxon>fabids</taxon>
        <taxon>Rosales</taxon>
        <taxon>Rosaceae</taxon>
        <taxon>Rosoideae</taxon>
        <taxon>Rosoideae incertae sedis</taxon>
        <taxon>Rubus</taxon>
    </lineage>
</organism>
<dbReference type="PANTHER" id="PTHR31008">
    <property type="entry name" value="COP1-INTERACTING PROTEIN-RELATED"/>
    <property type="match status" value="1"/>
</dbReference>
<feature type="compositionally biased region" description="Polar residues" evidence="1">
    <location>
        <begin position="123"/>
        <end position="137"/>
    </location>
</feature>
<evidence type="ECO:0000313" key="2">
    <source>
        <dbReference type="EMBL" id="KAK9938181.1"/>
    </source>
</evidence>
<sequence length="1223" mass="135844">MDSRTRLDHVLFQLTPTRTRCELVMFAAAGGSEKLASGFLEPFLTHLKCAKDQISKGGYSISLRPSGYGASWFTKATLQRFVRFVSTPEVLERFVTIEKEILQIENSLQSSELTESEADGSHNRSTAIKPNSESNDNIDAVPEENSKIRLQRVLETRKVVLCKEQAMAYARALVAGFELDFIEDLISFADTFGASRLREACINFMNLYEQKNEDRLWMEEIAAMQALSQPQLPYLATSGIILAGEDNDPSQILNQSTLSIGKNGSLDISLSESTGSHGSLDANQDNSLPTLGKLSSADAKAQVPNPWPNHLPQYMHNFQGPGFQQMHPYQGYLFPGMQVPPYYPGNMKWPPNVEDSGPMFDQESDDRWNRRSHRNKKKHSHGKELETSEQDGSNENTGSSSESDSDDHLQNGKKHTGTEQQPRKKHGQKSSRKVVIRNINYITSKRDGESGSEGNSSDEDGYIDGKSIKQQVEDAVGSLEKRHKSSSRRHKKQGGSKLHGSVDYSNGAADQELKNSGANQHEGEKQNDNWNAFQNLLMRDEDPSSFGTESHSAQIDNEYLSSKNSGEGRSFEFNQEHEKVTKQRSVSTEYLVVTERDTSNESKTHVPYFEGGDDVGRITKKGSTYEDLLYSQRNEESRINSHDTVSDCANELYKTKCPEEGEWFISNQADNQVASNDLKLLDGVYASSALAMDSVHAEKKREVLVDDSFMVQDRSVVDHQSDSQFRTDMSFVPEITGATQNEYGKPEISNDKPSPFSIHEPDDLYMMLDRGSAVEQDVAPWNPEMDYEHNAASLEATKKNPGIEMTECVGDEQHSDSKGKNGKNSGTPGGKVPTKEARSKVVNGSSGKSRYDILSRSKKPSSLSKTTVHKSKFEKDEEQRKRMEELVIERQKRIAERSAARGSNTETSKKALTENKTAKTTMTKTKNDKHKVQSPIQETKKAEKPVMRSSTIERLATARQTEKLPTLPNSGLPKKQSIKANGVAVAASSPKAAGAMNKKPSPNKTKPSEAKEDLKNSNQLLSSHSDVQEREYIVATEALPVETAAATQPTNAINNLEETKEIHRTTSTEKNERNLMLQREALDKSCNGYSPDLDSPAPIEDNPALPRQLTGDAEELPRGSPVLSEDRRNYIPEVSVDPHIMASNDKDSIVSAVNIDENGAATKGFAVSTEISEIEISTPYNETVSEQHHSRKKWNGDENSPKAAKGFRKLLLFGRKSKNTPVS</sequence>
<dbReference type="AlphaFoldDB" id="A0AAW1XP10"/>
<feature type="compositionally biased region" description="Basic and acidic residues" evidence="1">
    <location>
        <begin position="871"/>
        <end position="899"/>
    </location>
</feature>
<evidence type="ECO:0000256" key="1">
    <source>
        <dbReference type="SAM" id="MobiDB-lite"/>
    </source>
</evidence>
<dbReference type="GO" id="GO:0009416">
    <property type="term" value="P:response to light stimulus"/>
    <property type="evidence" value="ECO:0007669"/>
    <property type="project" value="TreeGrafter"/>
</dbReference>
<dbReference type="Proteomes" id="UP001457282">
    <property type="component" value="Unassembled WGS sequence"/>
</dbReference>
<feature type="compositionally biased region" description="Basic residues" evidence="1">
    <location>
        <begin position="370"/>
        <end position="381"/>
    </location>
</feature>
<dbReference type="GO" id="GO:0045893">
    <property type="term" value="P:positive regulation of DNA-templated transcription"/>
    <property type="evidence" value="ECO:0007669"/>
    <property type="project" value="TreeGrafter"/>
</dbReference>
<name>A0AAW1XP10_RUBAR</name>
<feature type="compositionally biased region" description="Basic and acidic residues" evidence="1">
    <location>
        <begin position="907"/>
        <end position="917"/>
    </location>
</feature>
<proteinExistence type="predicted"/>
<dbReference type="PANTHER" id="PTHR31008:SF4">
    <property type="entry name" value="COP1-INTERACTING PROTEIN 7"/>
    <property type="match status" value="1"/>
</dbReference>
<feature type="region of interest" description="Disordered" evidence="1">
    <location>
        <begin position="809"/>
        <end position="1028"/>
    </location>
</feature>
<feature type="compositionally biased region" description="Polar residues" evidence="1">
    <location>
        <begin position="271"/>
        <end position="289"/>
    </location>
</feature>
<accession>A0AAW1XP10</accession>
<feature type="compositionally biased region" description="Basic residues" evidence="1">
    <location>
        <begin position="481"/>
        <end position="494"/>
    </location>
</feature>
<comment type="caution">
    <text evidence="2">The sequence shown here is derived from an EMBL/GenBank/DDBJ whole genome shotgun (WGS) entry which is preliminary data.</text>
</comment>
<evidence type="ECO:0008006" key="4">
    <source>
        <dbReference type="Google" id="ProtNLM"/>
    </source>
</evidence>
<feature type="region of interest" description="Disordered" evidence="1">
    <location>
        <begin position="271"/>
        <end position="313"/>
    </location>
</feature>
<feature type="compositionally biased region" description="Low complexity" evidence="1">
    <location>
        <begin position="982"/>
        <end position="1005"/>
    </location>
</feature>
<reference evidence="2 3" key="1">
    <citation type="journal article" date="2023" name="G3 (Bethesda)">
        <title>A chromosome-length genome assembly and annotation of blackberry (Rubus argutus, cv. 'Hillquist').</title>
        <authorList>
            <person name="Bruna T."/>
            <person name="Aryal R."/>
            <person name="Dudchenko O."/>
            <person name="Sargent D.J."/>
            <person name="Mead D."/>
            <person name="Buti M."/>
            <person name="Cavallini A."/>
            <person name="Hytonen T."/>
            <person name="Andres J."/>
            <person name="Pham M."/>
            <person name="Weisz D."/>
            <person name="Mascagni F."/>
            <person name="Usai G."/>
            <person name="Natali L."/>
            <person name="Bassil N."/>
            <person name="Fernandez G.E."/>
            <person name="Lomsadze A."/>
            <person name="Armour M."/>
            <person name="Olukolu B."/>
            <person name="Poorten T."/>
            <person name="Britton C."/>
            <person name="Davik J."/>
            <person name="Ashrafi H."/>
            <person name="Aiden E.L."/>
            <person name="Borodovsky M."/>
            <person name="Worthington M."/>
        </authorList>
    </citation>
    <scope>NUCLEOTIDE SEQUENCE [LARGE SCALE GENOMIC DNA]</scope>
    <source>
        <strain evidence="2">PI 553951</strain>
    </source>
</reference>
<keyword evidence="3" id="KW-1185">Reference proteome</keyword>
<feature type="compositionally biased region" description="Polar residues" evidence="1">
    <location>
        <begin position="545"/>
        <end position="567"/>
    </location>
</feature>
<feature type="region of interest" description="Disordered" evidence="1">
    <location>
        <begin position="1088"/>
        <end position="1123"/>
    </location>
</feature>
<gene>
    <name evidence="2" type="ORF">M0R45_014934</name>
</gene>
<feature type="region of interest" description="Disordered" evidence="1">
    <location>
        <begin position="112"/>
        <end position="139"/>
    </location>
</feature>